<comment type="caution">
    <text evidence="2">The sequence shown here is derived from an EMBL/GenBank/DDBJ whole genome shotgun (WGS) entry which is preliminary data.</text>
</comment>
<dbReference type="InterPro" id="IPR011004">
    <property type="entry name" value="Trimer_LpxA-like_sf"/>
</dbReference>
<gene>
    <name evidence="2" type="ORF">DXX93_01415</name>
</gene>
<protein>
    <submittedName>
        <fullName evidence="2">NDP-sugar synthase</fullName>
    </submittedName>
</protein>
<dbReference type="PANTHER" id="PTHR22572">
    <property type="entry name" value="SUGAR-1-PHOSPHATE GUANYL TRANSFERASE"/>
    <property type="match status" value="1"/>
</dbReference>
<name>A0A3E0TWD2_9GAMM</name>
<dbReference type="Gene3D" id="3.90.550.10">
    <property type="entry name" value="Spore Coat Polysaccharide Biosynthesis Protein SpsA, Chain A"/>
    <property type="match status" value="1"/>
</dbReference>
<feature type="domain" description="Nucleotidyl transferase" evidence="1">
    <location>
        <begin position="2"/>
        <end position="246"/>
    </location>
</feature>
<dbReference type="InterPro" id="IPR001451">
    <property type="entry name" value="Hexapep"/>
</dbReference>
<accession>A0A3E0TWD2</accession>
<dbReference type="Pfam" id="PF00483">
    <property type="entry name" value="NTP_transferase"/>
    <property type="match status" value="1"/>
</dbReference>
<dbReference type="SUPFAM" id="SSF53448">
    <property type="entry name" value="Nucleotide-diphospho-sugar transferases"/>
    <property type="match status" value="1"/>
</dbReference>
<dbReference type="EMBL" id="QUOU01000001">
    <property type="protein sequence ID" value="REL28764.1"/>
    <property type="molecule type" value="Genomic_DNA"/>
</dbReference>
<dbReference type="AlphaFoldDB" id="A0A3E0TWD2"/>
<evidence type="ECO:0000313" key="3">
    <source>
        <dbReference type="Proteomes" id="UP000256478"/>
    </source>
</evidence>
<dbReference type="CDD" id="cd04181">
    <property type="entry name" value="NTP_transferase"/>
    <property type="match status" value="1"/>
</dbReference>
<dbReference type="InterPro" id="IPR029044">
    <property type="entry name" value="Nucleotide-diphossugar_trans"/>
</dbReference>
<dbReference type="InterPro" id="IPR005835">
    <property type="entry name" value="NTP_transferase_dom"/>
</dbReference>
<evidence type="ECO:0000259" key="1">
    <source>
        <dbReference type="Pfam" id="PF00483"/>
    </source>
</evidence>
<dbReference type="Pfam" id="PF00132">
    <property type="entry name" value="Hexapep"/>
    <property type="match status" value="1"/>
</dbReference>
<dbReference type="Gene3D" id="2.160.10.10">
    <property type="entry name" value="Hexapeptide repeat proteins"/>
    <property type="match status" value="1"/>
</dbReference>
<organism evidence="2 3">
    <name type="scientific">Thalassotalea euphylliae</name>
    <dbReference type="NCBI Taxonomy" id="1655234"/>
    <lineage>
        <taxon>Bacteria</taxon>
        <taxon>Pseudomonadati</taxon>
        <taxon>Pseudomonadota</taxon>
        <taxon>Gammaproteobacteria</taxon>
        <taxon>Alteromonadales</taxon>
        <taxon>Colwelliaceae</taxon>
        <taxon>Thalassotalea</taxon>
    </lineage>
</organism>
<reference evidence="2 3" key="1">
    <citation type="submission" date="2018-08" db="EMBL/GenBank/DDBJ databases">
        <title>Thalassotalea euphylliae genome.</title>
        <authorList>
            <person name="Summers S."/>
            <person name="Rice S.A."/>
            <person name="Freckelton M.L."/>
            <person name="Nedved B.T."/>
            <person name="Hadfield M.G."/>
        </authorList>
    </citation>
    <scope>NUCLEOTIDE SEQUENCE [LARGE SCALE GENOMIC DNA]</scope>
    <source>
        <strain evidence="2 3">H1</strain>
    </source>
</reference>
<dbReference type="SUPFAM" id="SSF51161">
    <property type="entry name" value="Trimeric LpxA-like enzymes"/>
    <property type="match status" value="1"/>
</dbReference>
<evidence type="ECO:0000313" key="2">
    <source>
        <dbReference type="EMBL" id="REL28764.1"/>
    </source>
</evidence>
<dbReference type="Proteomes" id="UP000256478">
    <property type="component" value="Unassembled WGS sequence"/>
</dbReference>
<dbReference type="OrthoDB" id="9788272at2"/>
<sequence length="399" mass="44250">MKAMILAAGKGTRVWPVTKTTPKPMIPIMRTPLMESLILHFRQFGITEIAVNTSYMGSDIENYFRDGRQFGVDITYSFEGKIIDGEVQAKALGSAGGMKKIQQFSGFFDDTFIVVCGDAWVDLDLGKVFEFHKAKGGIATIVLQDVPLEEVHKYGVVKRDQDMKIQAFQEKPSAEEAISNTINTGIYVFEPEIFDHIPADQEFDIGGELFPSLVEKGLDFYGISLDFQWVDVGNLTDIWQATSDILTGKITGYPIPGKQIADNLWCGINVDVNLDKVNIQGPVYIGNGSRIEDGATIIGPATIGANCVVESGAIIERCMIDDYTWVSQVVTLQDKVLFGEHCIEQTGEYVHLPDWNIGWAINDSRCVIEHLKVDHDLYQASLAASKLDSSKPLQEKLLR</sequence>
<dbReference type="InterPro" id="IPR050486">
    <property type="entry name" value="Mannose-1P_guanyltransferase"/>
</dbReference>
<proteinExistence type="predicted"/>